<evidence type="ECO:0000313" key="2">
    <source>
        <dbReference type="EMBL" id="GBL78807.1"/>
    </source>
</evidence>
<sequence>MRVHLNDDTSVQQFPDNLLQLGNGDITLYNQDGCIAMQRIGRIVKTQQELKEAVFLNVSQHFFDDSWLCQRAIVAPRNKDVSVMNKQLLQELPGSVQVYKSIDTTCDTNEAVNYPEEFLNTLEPFGVPSHTLELKIGAPIMLLRNLYPPSLCTGTRLCIKKLMPNIIETTIMTGHAAGEDVFIPRIPIIPSYFPFQFKRIQFSVRLSFALSINKAQRQFLKIVGLDILKQRFSHGQLYVGCSRVGKADNLYILAPKRRKKNIVYLEAL</sequence>
<gene>
    <name evidence="2" type="ORF">AVEN_65339_1</name>
</gene>
<dbReference type="SUPFAM" id="SSF52540">
    <property type="entry name" value="P-loop containing nucleoside triphosphate hydrolases"/>
    <property type="match status" value="1"/>
</dbReference>
<dbReference type="Pfam" id="PF21530">
    <property type="entry name" value="Pif1_2B_dom"/>
    <property type="match status" value="1"/>
</dbReference>
<comment type="caution">
    <text evidence="2">The sequence shown here is derived from an EMBL/GenBank/DDBJ whole genome shotgun (WGS) entry which is preliminary data.</text>
</comment>
<dbReference type="PANTHER" id="PTHR10492">
    <property type="match status" value="1"/>
</dbReference>
<name>A0A4Y2AGR4_ARAVE</name>
<dbReference type="AlphaFoldDB" id="A0A4Y2AGR4"/>
<evidence type="ECO:0000313" key="3">
    <source>
        <dbReference type="Proteomes" id="UP000499080"/>
    </source>
</evidence>
<dbReference type="InterPro" id="IPR049163">
    <property type="entry name" value="Pif1-like_2B_dom"/>
</dbReference>
<dbReference type="OrthoDB" id="272985at2759"/>
<evidence type="ECO:0000259" key="1">
    <source>
        <dbReference type="Pfam" id="PF21530"/>
    </source>
</evidence>
<protein>
    <recommendedName>
        <fullName evidence="1">DNA helicase Pif1-like 2B domain-containing protein</fullName>
    </recommendedName>
</protein>
<feature type="domain" description="DNA helicase Pif1-like 2B" evidence="1">
    <location>
        <begin position="117"/>
        <end position="162"/>
    </location>
</feature>
<organism evidence="2 3">
    <name type="scientific">Araneus ventricosus</name>
    <name type="common">Orbweaver spider</name>
    <name type="synonym">Epeira ventricosa</name>
    <dbReference type="NCBI Taxonomy" id="182803"/>
    <lineage>
        <taxon>Eukaryota</taxon>
        <taxon>Metazoa</taxon>
        <taxon>Ecdysozoa</taxon>
        <taxon>Arthropoda</taxon>
        <taxon>Chelicerata</taxon>
        <taxon>Arachnida</taxon>
        <taxon>Araneae</taxon>
        <taxon>Araneomorphae</taxon>
        <taxon>Entelegynae</taxon>
        <taxon>Araneoidea</taxon>
        <taxon>Araneidae</taxon>
        <taxon>Araneus</taxon>
    </lineage>
</organism>
<accession>A0A4Y2AGR4</accession>
<dbReference type="PANTHER" id="PTHR10492:SF57">
    <property type="entry name" value="ATP-DEPENDENT DNA HELICASE"/>
    <property type="match status" value="1"/>
</dbReference>
<dbReference type="EMBL" id="BGPR01000016">
    <property type="protein sequence ID" value="GBL78807.1"/>
    <property type="molecule type" value="Genomic_DNA"/>
</dbReference>
<dbReference type="InterPro" id="IPR027417">
    <property type="entry name" value="P-loop_NTPase"/>
</dbReference>
<keyword evidence="3" id="KW-1185">Reference proteome</keyword>
<reference evidence="2 3" key="1">
    <citation type="journal article" date="2019" name="Sci. Rep.">
        <title>Orb-weaving spider Araneus ventricosus genome elucidates the spidroin gene catalogue.</title>
        <authorList>
            <person name="Kono N."/>
            <person name="Nakamura H."/>
            <person name="Ohtoshi R."/>
            <person name="Moran D.A.P."/>
            <person name="Shinohara A."/>
            <person name="Yoshida Y."/>
            <person name="Fujiwara M."/>
            <person name="Mori M."/>
            <person name="Tomita M."/>
            <person name="Arakawa K."/>
        </authorList>
    </citation>
    <scope>NUCLEOTIDE SEQUENCE [LARGE SCALE GENOMIC DNA]</scope>
</reference>
<proteinExistence type="predicted"/>
<dbReference type="Proteomes" id="UP000499080">
    <property type="component" value="Unassembled WGS sequence"/>
</dbReference>